<evidence type="ECO:0000313" key="2">
    <source>
        <dbReference type="Proteomes" id="UP000593568"/>
    </source>
</evidence>
<name>A0A7J9DWQ2_9ROSI</name>
<dbReference type="AlphaFoldDB" id="A0A7J9DWQ2"/>
<reference evidence="1 2" key="1">
    <citation type="journal article" date="2019" name="Genome Biol. Evol.">
        <title>Insights into the evolution of the New World diploid cottons (Gossypium, subgenus Houzingenia) based on genome sequencing.</title>
        <authorList>
            <person name="Grover C.E."/>
            <person name="Arick M.A. 2nd"/>
            <person name="Thrash A."/>
            <person name="Conover J.L."/>
            <person name="Sanders W.S."/>
            <person name="Peterson D.G."/>
            <person name="Frelichowski J.E."/>
            <person name="Scheffler J.A."/>
            <person name="Scheffler B.E."/>
            <person name="Wendel J.F."/>
        </authorList>
    </citation>
    <scope>NUCLEOTIDE SEQUENCE [LARGE SCALE GENOMIC DNA]</scope>
    <source>
        <strain evidence="1">8</strain>
        <tissue evidence="1">Leaf</tissue>
    </source>
</reference>
<organism evidence="1 2">
    <name type="scientific">Gossypium trilobum</name>
    <dbReference type="NCBI Taxonomy" id="34281"/>
    <lineage>
        <taxon>Eukaryota</taxon>
        <taxon>Viridiplantae</taxon>
        <taxon>Streptophyta</taxon>
        <taxon>Embryophyta</taxon>
        <taxon>Tracheophyta</taxon>
        <taxon>Spermatophyta</taxon>
        <taxon>Magnoliopsida</taxon>
        <taxon>eudicotyledons</taxon>
        <taxon>Gunneridae</taxon>
        <taxon>Pentapetalae</taxon>
        <taxon>rosids</taxon>
        <taxon>malvids</taxon>
        <taxon>Malvales</taxon>
        <taxon>Malvaceae</taxon>
        <taxon>Malvoideae</taxon>
        <taxon>Gossypium</taxon>
    </lineage>
</organism>
<keyword evidence="2" id="KW-1185">Reference proteome</keyword>
<feature type="non-terminal residue" evidence="1">
    <location>
        <position position="1"/>
    </location>
</feature>
<gene>
    <name evidence="1" type="ORF">Gotri_014442</name>
</gene>
<comment type="caution">
    <text evidence="1">The sequence shown here is derived from an EMBL/GenBank/DDBJ whole genome shotgun (WGS) entry which is preliminary data.</text>
</comment>
<sequence length="86" mass="10250">QKNYKLWTDERRILAYGTGNIQDDKDEESVQLLKNIANMEIHDFPSHIIEENKNTWEIWNSPPRLSTDSLHLDDIELMNLDNIQER</sequence>
<accession>A0A7J9DWQ2</accession>
<dbReference type="Proteomes" id="UP000593568">
    <property type="component" value="Unassembled WGS sequence"/>
</dbReference>
<proteinExistence type="predicted"/>
<dbReference type="EMBL" id="JABEZW010000005">
    <property type="protein sequence ID" value="MBA0765193.1"/>
    <property type="molecule type" value="Genomic_DNA"/>
</dbReference>
<evidence type="ECO:0000313" key="1">
    <source>
        <dbReference type="EMBL" id="MBA0765193.1"/>
    </source>
</evidence>
<protein>
    <submittedName>
        <fullName evidence="1">Uncharacterized protein</fullName>
    </submittedName>
</protein>